<dbReference type="VEuPathDB" id="TrichDB:TRFO_40858"/>
<dbReference type="GeneID" id="94848146"/>
<sequence length="82" mass="9700">MSRRYKEASSISIKEIQKDINHKIQRIFEEAEKQLNINININRKEAESSILKTQKYCTELLEKQCTSILNRIEQNTNNMTIT</sequence>
<dbReference type="RefSeq" id="XP_068345954.1">
    <property type="nucleotide sequence ID" value="XM_068513442.1"/>
</dbReference>
<evidence type="ECO:0000313" key="1">
    <source>
        <dbReference type="EMBL" id="OHS92817.1"/>
    </source>
</evidence>
<reference evidence="1" key="1">
    <citation type="submission" date="2016-10" db="EMBL/GenBank/DDBJ databases">
        <authorList>
            <person name="Benchimol M."/>
            <person name="Almeida L.G."/>
            <person name="Vasconcelos A.T."/>
            <person name="Perreira-Neves A."/>
            <person name="Rosa I.A."/>
            <person name="Tasca T."/>
            <person name="Bogo M.R."/>
            <person name="de Souza W."/>
        </authorList>
    </citation>
    <scope>NUCLEOTIDE SEQUENCE [LARGE SCALE GENOMIC DNA]</scope>
    <source>
        <strain evidence="1">K</strain>
    </source>
</reference>
<dbReference type="AlphaFoldDB" id="A0A1J4J235"/>
<keyword evidence="2" id="KW-1185">Reference proteome</keyword>
<accession>A0A1J4J235</accession>
<comment type="caution">
    <text evidence="1">The sequence shown here is derived from an EMBL/GenBank/DDBJ whole genome shotgun (WGS) entry which is preliminary data.</text>
</comment>
<evidence type="ECO:0000313" key="2">
    <source>
        <dbReference type="Proteomes" id="UP000179807"/>
    </source>
</evidence>
<gene>
    <name evidence="1" type="ORF">TRFO_40858</name>
</gene>
<dbReference type="EMBL" id="MLAK01001464">
    <property type="protein sequence ID" value="OHS92817.1"/>
    <property type="molecule type" value="Genomic_DNA"/>
</dbReference>
<name>A0A1J4J235_9EUKA</name>
<dbReference type="Proteomes" id="UP000179807">
    <property type="component" value="Unassembled WGS sequence"/>
</dbReference>
<protein>
    <submittedName>
        <fullName evidence="1">Uncharacterized protein</fullName>
    </submittedName>
</protein>
<organism evidence="1 2">
    <name type="scientific">Tritrichomonas foetus</name>
    <dbReference type="NCBI Taxonomy" id="1144522"/>
    <lineage>
        <taxon>Eukaryota</taxon>
        <taxon>Metamonada</taxon>
        <taxon>Parabasalia</taxon>
        <taxon>Tritrichomonadida</taxon>
        <taxon>Tritrichomonadidae</taxon>
        <taxon>Tritrichomonas</taxon>
    </lineage>
</organism>
<proteinExistence type="predicted"/>